<name>A0A1G8WB82_9GAMM</name>
<reference evidence="2" key="1">
    <citation type="submission" date="2016-10" db="EMBL/GenBank/DDBJ databases">
        <authorList>
            <person name="Varghese N."/>
            <person name="Submissions S."/>
        </authorList>
    </citation>
    <scope>NUCLEOTIDE SEQUENCE [LARGE SCALE GENOMIC DNA]</scope>
    <source>
        <strain evidence="2">DSM 23317</strain>
    </source>
</reference>
<dbReference type="Proteomes" id="UP000199527">
    <property type="component" value="Unassembled WGS sequence"/>
</dbReference>
<accession>A0A1G8WB82</accession>
<organism evidence="1 2">
    <name type="scientific">Ferrimonas sediminum</name>
    <dbReference type="NCBI Taxonomy" id="718193"/>
    <lineage>
        <taxon>Bacteria</taxon>
        <taxon>Pseudomonadati</taxon>
        <taxon>Pseudomonadota</taxon>
        <taxon>Gammaproteobacteria</taxon>
        <taxon>Alteromonadales</taxon>
        <taxon>Ferrimonadaceae</taxon>
        <taxon>Ferrimonas</taxon>
    </lineage>
</organism>
<sequence>MSAEKQDVACDACGVYLDIGSMIAEDDNVLTLPIQAKDEAAALAFFGDYLTRAQARFGDSVTSETEWDADKGEMKGRLIFSCAAERIIFEMDQA</sequence>
<dbReference type="AlphaFoldDB" id="A0A1G8WB82"/>
<dbReference type="OrthoDB" id="5588209at2"/>
<dbReference type="InterPro" id="IPR005272">
    <property type="entry name" value="DUF406"/>
</dbReference>
<dbReference type="Gene3D" id="3.30.70.860">
    <property type="match status" value="1"/>
</dbReference>
<evidence type="ECO:0000313" key="2">
    <source>
        <dbReference type="Proteomes" id="UP000199527"/>
    </source>
</evidence>
<protein>
    <submittedName>
        <fullName evidence="1">Uncharacterized conserved protein YfcZ, UPF0381/DUF406 family</fullName>
    </submittedName>
</protein>
<dbReference type="InterPro" id="IPR035571">
    <property type="entry name" value="UPF0234-like_C"/>
</dbReference>
<keyword evidence="2" id="KW-1185">Reference proteome</keyword>
<evidence type="ECO:0000313" key="1">
    <source>
        <dbReference type="EMBL" id="SDJ75531.1"/>
    </source>
</evidence>
<dbReference type="RefSeq" id="WP_090366410.1">
    <property type="nucleotide sequence ID" value="NZ_FNEM01000013.1"/>
</dbReference>
<proteinExistence type="predicted"/>
<dbReference type="EMBL" id="FNEM01000013">
    <property type="protein sequence ID" value="SDJ75531.1"/>
    <property type="molecule type" value="Genomic_DNA"/>
</dbReference>
<dbReference type="Pfam" id="PF04175">
    <property type="entry name" value="DUF406"/>
    <property type="match status" value="1"/>
</dbReference>
<gene>
    <name evidence="1" type="ORF">SAMN04488540_1132</name>
</gene>